<dbReference type="Gene3D" id="3.40.50.1110">
    <property type="entry name" value="SGNH hydrolase"/>
    <property type="match status" value="1"/>
</dbReference>
<proteinExistence type="predicted"/>
<comment type="caution">
    <text evidence="2">The sequence shown here is derived from an EMBL/GenBank/DDBJ whole genome shotgun (WGS) entry which is preliminary data.</text>
</comment>
<dbReference type="Proteomes" id="UP000677218">
    <property type="component" value="Unassembled WGS sequence"/>
</dbReference>
<dbReference type="EMBL" id="BMAY01000002">
    <property type="protein sequence ID" value="GFZ26560.1"/>
    <property type="molecule type" value="Genomic_DNA"/>
</dbReference>
<evidence type="ECO:0000259" key="1">
    <source>
        <dbReference type="Pfam" id="PF13472"/>
    </source>
</evidence>
<protein>
    <submittedName>
        <fullName evidence="2">Esterase</fullName>
    </submittedName>
</protein>
<evidence type="ECO:0000313" key="3">
    <source>
        <dbReference type="Proteomes" id="UP000677218"/>
    </source>
</evidence>
<name>A0A916QJP7_9LACO</name>
<dbReference type="RefSeq" id="WP_212780256.1">
    <property type="nucleotide sequence ID" value="NZ_BMAY01000002.1"/>
</dbReference>
<dbReference type="PANTHER" id="PTHR14209">
    <property type="entry name" value="ISOAMYL ACETATE-HYDROLYZING ESTERASE 1"/>
    <property type="match status" value="1"/>
</dbReference>
<dbReference type="InterPro" id="IPR013830">
    <property type="entry name" value="SGNH_hydro"/>
</dbReference>
<dbReference type="AlphaFoldDB" id="A0A916QJP7"/>
<dbReference type="PANTHER" id="PTHR14209:SF19">
    <property type="entry name" value="ISOAMYL ACETATE-HYDROLYZING ESTERASE 1 HOMOLOG"/>
    <property type="match status" value="1"/>
</dbReference>
<organism evidence="2 3">
    <name type="scientific">Lactobacillus corticis</name>
    <dbReference type="NCBI Taxonomy" id="2201249"/>
    <lineage>
        <taxon>Bacteria</taxon>
        <taxon>Bacillati</taxon>
        <taxon>Bacillota</taxon>
        <taxon>Bacilli</taxon>
        <taxon>Lactobacillales</taxon>
        <taxon>Lactobacillaceae</taxon>
        <taxon>Lactobacillus</taxon>
    </lineage>
</organism>
<dbReference type="InterPro" id="IPR036514">
    <property type="entry name" value="SGNH_hydro_sf"/>
</dbReference>
<keyword evidence="3" id="KW-1185">Reference proteome</keyword>
<feature type="domain" description="SGNH hydrolase-type esterase" evidence="1">
    <location>
        <begin position="7"/>
        <end position="176"/>
    </location>
</feature>
<accession>A0A916QJP7</accession>
<sequence length="191" mass="21740">MRLLLTGDSIIARLEGKAIPHINYNLKRLLPNLTVVNTAIPGINSQNLLDNLDSLVLNRTKANYVVILIGANDLARHKQVKIAQYRQNLKQICQKLLQEYASSEIIMITPPAVDETKQRFRDNQLIGEYSQVVKEVASEYQLVFIDLYQHMLEQPDKEIYRGLLDDGLHFGDLGYNLLAQLIAEQVKELGE</sequence>
<gene>
    <name evidence="2" type="ORF">LCB40_04400</name>
</gene>
<dbReference type="InterPro" id="IPR045136">
    <property type="entry name" value="Iah1-like"/>
</dbReference>
<reference evidence="2" key="1">
    <citation type="submission" date="2020-08" db="EMBL/GenBank/DDBJ databases">
        <title>Taxonomic study for Lactobacillus species isolated from hardwood bark.</title>
        <authorList>
            <person name="Tohno M."/>
            <person name="Tanizawa Y."/>
        </authorList>
    </citation>
    <scope>NUCLEOTIDE SEQUENCE</scope>
    <source>
        <strain evidence="2">B40</strain>
    </source>
</reference>
<dbReference type="SUPFAM" id="SSF52266">
    <property type="entry name" value="SGNH hydrolase"/>
    <property type="match status" value="1"/>
</dbReference>
<dbReference type="Pfam" id="PF13472">
    <property type="entry name" value="Lipase_GDSL_2"/>
    <property type="match status" value="1"/>
</dbReference>
<evidence type="ECO:0000313" key="2">
    <source>
        <dbReference type="EMBL" id="GFZ26560.1"/>
    </source>
</evidence>